<sequence>MVVEDVAEGRTARKRRAIIEAATEVFLQHGYLGASMDQVAAMAAVSKQTVYKQFADKEHLFAEIIVGRTAVLGDRLADLYATLDDAEDVRPALREVGRQLLESLSRPDVLRLRRLVIAEADRFPEVSGTWWERAFHPSLVLLGEALERMADRGLLRELGDPTLAAYHFAGLVMYKPMNRMMFAGSAAVTPPVELAHLADSATDVFLAAYGR</sequence>
<evidence type="ECO:0000256" key="3">
    <source>
        <dbReference type="ARBA" id="ARBA00023163"/>
    </source>
</evidence>
<dbReference type="Gene3D" id="1.10.357.10">
    <property type="entry name" value="Tetracycline Repressor, domain 2"/>
    <property type="match status" value="1"/>
</dbReference>
<dbReference type="Pfam" id="PF14246">
    <property type="entry name" value="TetR_C_7"/>
    <property type="match status" value="1"/>
</dbReference>
<dbReference type="GO" id="GO:0045892">
    <property type="term" value="P:negative regulation of DNA-templated transcription"/>
    <property type="evidence" value="ECO:0007669"/>
    <property type="project" value="UniProtKB-ARBA"/>
</dbReference>
<dbReference type="PANTHER" id="PTHR30055">
    <property type="entry name" value="HTH-TYPE TRANSCRIPTIONAL REGULATOR RUTR"/>
    <property type="match status" value="1"/>
</dbReference>
<feature type="DNA-binding region" description="H-T-H motif" evidence="4">
    <location>
        <begin position="35"/>
        <end position="54"/>
    </location>
</feature>
<dbReference type="RefSeq" id="WP_111256897.1">
    <property type="nucleotide sequence ID" value="NZ_POTW01000065.1"/>
</dbReference>
<accession>A0A2W2B130</accession>
<dbReference type="Pfam" id="PF00440">
    <property type="entry name" value="TetR_N"/>
    <property type="match status" value="1"/>
</dbReference>
<keyword evidence="3" id="KW-0804">Transcription</keyword>
<reference evidence="6 7" key="1">
    <citation type="submission" date="2018-01" db="EMBL/GenBank/DDBJ databases">
        <title>Draft genome sequence of Jiangella sp. GTF31.</title>
        <authorList>
            <person name="Sahin N."/>
            <person name="Ay H."/>
            <person name="Saygin H."/>
        </authorList>
    </citation>
    <scope>NUCLEOTIDE SEQUENCE [LARGE SCALE GENOMIC DNA]</scope>
    <source>
        <strain evidence="6 7">GTF31</strain>
    </source>
</reference>
<dbReference type="InterPro" id="IPR039536">
    <property type="entry name" value="TetR_C_Proteobacteria"/>
</dbReference>
<keyword evidence="2 4" id="KW-0238">DNA-binding</keyword>
<evidence type="ECO:0000256" key="4">
    <source>
        <dbReference type="PROSITE-ProRule" id="PRU00335"/>
    </source>
</evidence>
<organism evidence="6 7">
    <name type="scientific">Jiangella anatolica</name>
    <dbReference type="NCBI Taxonomy" id="2670374"/>
    <lineage>
        <taxon>Bacteria</taxon>
        <taxon>Bacillati</taxon>
        <taxon>Actinomycetota</taxon>
        <taxon>Actinomycetes</taxon>
        <taxon>Jiangellales</taxon>
        <taxon>Jiangellaceae</taxon>
        <taxon>Jiangella</taxon>
    </lineage>
</organism>
<gene>
    <name evidence="6" type="ORF">C1I92_22525</name>
</gene>
<dbReference type="InterPro" id="IPR009057">
    <property type="entry name" value="Homeodomain-like_sf"/>
</dbReference>
<dbReference type="Proteomes" id="UP000248764">
    <property type="component" value="Unassembled WGS sequence"/>
</dbReference>
<dbReference type="SUPFAM" id="SSF48498">
    <property type="entry name" value="Tetracyclin repressor-like, C-terminal domain"/>
    <property type="match status" value="1"/>
</dbReference>
<dbReference type="GO" id="GO:0000976">
    <property type="term" value="F:transcription cis-regulatory region binding"/>
    <property type="evidence" value="ECO:0007669"/>
    <property type="project" value="TreeGrafter"/>
</dbReference>
<dbReference type="SUPFAM" id="SSF46689">
    <property type="entry name" value="Homeodomain-like"/>
    <property type="match status" value="1"/>
</dbReference>
<dbReference type="AlphaFoldDB" id="A0A2W2B130"/>
<dbReference type="PRINTS" id="PR00455">
    <property type="entry name" value="HTHTETR"/>
</dbReference>
<proteinExistence type="predicted"/>
<dbReference type="InterPro" id="IPR001647">
    <property type="entry name" value="HTH_TetR"/>
</dbReference>
<evidence type="ECO:0000259" key="5">
    <source>
        <dbReference type="PROSITE" id="PS50977"/>
    </source>
</evidence>
<evidence type="ECO:0000313" key="7">
    <source>
        <dbReference type="Proteomes" id="UP000248764"/>
    </source>
</evidence>
<comment type="caution">
    <text evidence="6">The sequence shown here is derived from an EMBL/GenBank/DDBJ whole genome shotgun (WGS) entry which is preliminary data.</text>
</comment>
<name>A0A2W2B130_9ACTN</name>
<evidence type="ECO:0000256" key="2">
    <source>
        <dbReference type="ARBA" id="ARBA00023125"/>
    </source>
</evidence>
<evidence type="ECO:0000313" key="6">
    <source>
        <dbReference type="EMBL" id="PZF81151.1"/>
    </source>
</evidence>
<feature type="domain" description="HTH tetR-type" evidence="5">
    <location>
        <begin position="12"/>
        <end position="72"/>
    </location>
</feature>
<protein>
    <submittedName>
        <fullName evidence="6">TetR family transcriptional regulator</fullName>
    </submittedName>
</protein>
<dbReference type="InterPro" id="IPR036271">
    <property type="entry name" value="Tet_transcr_reg_TetR-rel_C_sf"/>
</dbReference>
<dbReference type="PROSITE" id="PS50977">
    <property type="entry name" value="HTH_TETR_2"/>
    <property type="match status" value="1"/>
</dbReference>
<keyword evidence="1" id="KW-0805">Transcription regulation</keyword>
<dbReference type="FunFam" id="1.10.10.60:FF:000141">
    <property type="entry name" value="TetR family transcriptional regulator"/>
    <property type="match status" value="1"/>
</dbReference>
<evidence type="ECO:0000256" key="1">
    <source>
        <dbReference type="ARBA" id="ARBA00023015"/>
    </source>
</evidence>
<keyword evidence="7" id="KW-1185">Reference proteome</keyword>
<dbReference type="GO" id="GO:0003700">
    <property type="term" value="F:DNA-binding transcription factor activity"/>
    <property type="evidence" value="ECO:0007669"/>
    <property type="project" value="TreeGrafter"/>
</dbReference>
<dbReference type="InterPro" id="IPR050109">
    <property type="entry name" value="HTH-type_TetR-like_transc_reg"/>
</dbReference>
<dbReference type="PANTHER" id="PTHR30055:SF146">
    <property type="entry name" value="HTH-TYPE TRANSCRIPTIONAL DUAL REGULATOR CECR"/>
    <property type="match status" value="1"/>
</dbReference>
<dbReference type="EMBL" id="POTW01000065">
    <property type="protein sequence ID" value="PZF81151.1"/>
    <property type="molecule type" value="Genomic_DNA"/>
</dbReference>